<evidence type="ECO:0000313" key="8">
    <source>
        <dbReference type="Proteomes" id="UP000286921"/>
    </source>
</evidence>
<dbReference type="SMART" id="SM00320">
    <property type="entry name" value="WD40"/>
    <property type="match status" value="6"/>
</dbReference>
<proteinExistence type="predicted"/>
<dbReference type="SUPFAM" id="SSF50998">
    <property type="entry name" value="Quinoprotein alcohol dehydrogenase-like"/>
    <property type="match status" value="1"/>
</dbReference>
<evidence type="ECO:0000259" key="6">
    <source>
        <dbReference type="Pfam" id="PF24883"/>
    </source>
</evidence>
<dbReference type="SUPFAM" id="SSF50978">
    <property type="entry name" value="WD40 repeat-like"/>
    <property type="match status" value="1"/>
</dbReference>
<keyword evidence="1 3" id="KW-0853">WD repeat</keyword>
<dbReference type="PROSITE" id="PS50082">
    <property type="entry name" value="WD_REPEATS_2"/>
    <property type="match status" value="2"/>
</dbReference>
<dbReference type="PROSITE" id="PS50294">
    <property type="entry name" value="WD_REPEATS_REGION"/>
    <property type="match status" value="1"/>
</dbReference>
<evidence type="ECO:0000256" key="2">
    <source>
        <dbReference type="ARBA" id="ARBA00022737"/>
    </source>
</evidence>
<dbReference type="PANTHER" id="PTHR44019:SF8">
    <property type="entry name" value="POC1 CENTRIOLAR PROTEIN HOMOLOG"/>
    <property type="match status" value="1"/>
</dbReference>
<name>A0A401L4R9_ASPAW</name>
<dbReference type="Gene3D" id="3.40.50.300">
    <property type="entry name" value="P-loop containing nucleotide triphosphate hydrolases"/>
    <property type="match status" value="1"/>
</dbReference>
<evidence type="ECO:0000256" key="3">
    <source>
        <dbReference type="PROSITE-ProRule" id="PRU00221"/>
    </source>
</evidence>
<dbReference type="Pfam" id="PF24883">
    <property type="entry name" value="NPHP3_N"/>
    <property type="match status" value="1"/>
</dbReference>
<feature type="region of interest" description="Disordered" evidence="4">
    <location>
        <begin position="170"/>
        <end position="207"/>
    </location>
</feature>
<dbReference type="InterPro" id="IPR011047">
    <property type="entry name" value="Quinoprotein_ADH-like_sf"/>
</dbReference>
<evidence type="ECO:0000313" key="7">
    <source>
        <dbReference type="EMBL" id="GCB26495.1"/>
    </source>
</evidence>
<dbReference type="InterPro" id="IPR027417">
    <property type="entry name" value="P-loop_NTPase"/>
</dbReference>
<feature type="repeat" description="WD" evidence="3">
    <location>
        <begin position="1199"/>
        <end position="1231"/>
    </location>
</feature>
<dbReference type="Gene3D" id="2.130.10.10">
    <property type="entry name" value="YVTN repeat-like/Quinoprotein amine dehydrogenase"/>
    <property type="match status" value="4"/>
</dbReference>
<protein>
    <submittedName>
        <fullName evidence="7">Vegetative incompatibility protein HET-E-1</fullName>
    </submittedName>
</protein>
<evidence type="ECO:0000256" key="5">
    <source>
        <dbReference type="SAM" id="SignalP"/>
    </source>
</evidence>
<evidence type="ECO:0000256" key="4">
    <source>
        <dbReference type="SAM" id="MobiDB-lite"/>
    </source>
</evidence>
<feature type="domain" description="Nephrocystin 3-like N-terminal" evidence="6">
    <location>
        <begin position="487"/>
        <end position="646"/>
    </location>
</feature>
<feature type="compositionally biased region" description="Polar residues" evidence="4">
    <location>
        <begin position="39"/>
        <end position="51"/>
    </location>
</feature>
<evidence type="ECO:0000256" key="1">
    <source>
        <dbReference type="ARBA" id="ARBA00022574"/>
    </source>
</evidence>
<keyword evidence="8" id="KW-1185">Reference proteome</keyword>
<feature type="repeat" description="WD" evidence="3">
    <location>
        <begin position="1258"/>
        <end position="1298"/>
    </location>
</feature>
<sequence length="1619" mass="180773">MRFTTLSVLLLSTLALAFPESDPAIEKRDDTTDSDMPNPLSNLANPTTTMPTLFPEVPTSIRSDLITEVPTSVISEMTNPTAWSSVASEWRDGIVPSWYSSLNGDVKSYFSTAFETASPSTSSSHGGAGPGAPKPTGMAGIMGAAGILGMAIVLGLKMVLRGLRERFHKHRLRHSSADSSTLESGRSSQQSQSNQNQPNSCVAAPDSPKDLWQEAFDKLDQPARDKLCSIRNADGGLHARPEELLQSIVQTTQRQYDEEEKRNGESKTRQLRVYAHKTLSAALSFQSVISAAAACDPTGHATTAWTFVSLALTMAKNRHDLREAAFESSGFIADTLERYAVVEMYCRRSVNTDTQVPLERLFIDTYVAILKYTAEMVTVRQANVGRMLLLSITALKDQPLSTLKSAIAEQDKQLDSWMRLDQYRRRDDEAEKLLTQIDVIAADVQSLIQDFEVAKLVVADGAAYDSYANQLNEGCLENTRTSLLRRIMAWAESPDEKCIFWLNGMAGTGKSTISKSVARKLQDKNYLGASFFFKRGEADRGNASRFFATIVEQLIVHEPRLIPRVRKAIQRDSKIAAKGLVQQFDELLLKPLLALNDDLSQHLVLVLVIDALDECDKIEDVQQLISLLPRIQESKAIRLRVFITSRPEFIIKTGFRKLSRDDHDDVALHEIPAETVEQDISLFIRDRLLQIRTERQLPSEDDYNWADEDDDFSKWPEESEVAQLIQIALPLFISAATMCRFIEDPLKDPRDRLRIILENQPASHISVLGKTYLPVFSSILAFEDKSEHAQTVNEFKRLIGPIIILASPLSVSALACLLGIPKSTISRQLSFLTSVIFVPKDKGQPVRPYHQSFRDFLLAAETREETPFWVDGEAMHRHVALCCIRVMERSRTGLRKNLCNIPSYGTLRSEIDREKCSQNISEELRYACRYWIHHLQRGKVALRDGDETHQLLEKHLLHWIEAMSILGYISEVVVNINILRKLLEVQDEPLLSGFLYDAHRFILKNLGIAEKAPLQLYASALVFAPQKSLIRNIFARYIPPAISRLPNVGLEWGPGLQSYEGHNGRSIIGVACSPDGEVIASMDKVGTIILWSTVTGTIRQSFKAIDDKDELPKIQPGDSKLTFSPDGKLLASVFKKESGIQLWKAPTGLLHGEIPKYLWCHNRPAFTPDGTTVLLQDISTNPHTLGLWNIAQRAFHQTLEGQIDELLASAISHDGQIVATGSDTGILRLWNPALNLTVQSQIKHRALAMSGPSTSGKLEYELNRVRTFAFSPNGEFVSGTGDGIVRLWDLRVGNRDSTPFSNSNSALSVHALPGCELNSVLSITYDGSKLWDIPSGTPQHQLEALEDPIFDPRFSDDGRLIAGVVNRTVKVWDTGSGKLIRELQITDIEDWGIDDYINVEIAFRPDGKIISWSLDSLEFQVWDPFSGKQIETFTDSIELCSFIVSHDGHLLAVTDGRKVSIREPSTGKHFYLEKSFESCLMMAFSPNDMILATLSLSRGNLIVDLWDLPTHELRSSLNVAGRKIQFSEDGKCFCTGHEIYHIETDAEGHLVSVAADVDPIRVKDGWVCLGEDKVLWLPDEYRPKSDCENLCIKDSTFVLGSHSGHLLFIGFDMHAKRYA</sequence>
<dbReference type="InterPro" id="IPR036322">
    <property type="entry name" value="WD40_repeat_dom_sf"/>
</dbReference>
<dbReference type="InterPro" id="IPR050505">
    <property type="entry name" value="WDR55/POC1"/>
</dbReference>
<feature type="region of interest" description="Disordered" evidence="4">
    <location>
        <begin position="24"/>
        <end position="51"/>
    </location>
</feature>
<dbReference type="InterPro" id="IPR001680">
    <property type="entry name" value="WD40_rpt"/>
</dbReference>
<reference evidence="7 8" key="1">
    <citation type="submission" date="2016-09" db="EMBL/GenBank/DDBJ databases">
        <title>Aspergillus awamori IFM 58123T.</title>
        <authorList>
            <person name="Kusuya Y."/>
            <person name="Shimizu M."/>
            <person name="Takahashi H."/>
            <person name="Yaguchi T."/>
        </authorList>
    </citation>
    <scope>NUCLEOTIDE SEQUENCE [LARGE SCALE GENOMIC DNA]</scope>
    <source>
        <strain evidence="7 8">IFM 58123</strain>
    </source>
</reference>
<comment type="caution">
    <text evidence="7">The sequence shown here is derived from an EMBL/GenBank/DDBJ whole genome shotgun (WGS) entry which is preliminary data.</text>
</comment>
<accession>A0A401L4R9</accession>
<dbReference type="Pfam" id="PF00400">
    <property type="entry name" value="WD40"/>
    <property type="match status" value="3"/>
</dbReference>
<organism evidence="7 8">
    <name type="scientific">Aspergillus awamori</name>
    <name type="common">Black koji mold</name>
    <dbReference type="NCBI Taxonomy" id="105351"/>
    <lineage>
        <taxon>Eukaryota</taxon>
        <taxon>Fungi</taxon>
        <taxon>Dikarya</taxon>
        <taxon>Ascomycota</taxon>
        <taxon>Pezizomycotina</taxon>
        <taxon>Eurotiomycetes</taxon>
        <taxon>Eurotiomycetidae</taxon>
        <taxon>Eurotiales</taxon>
        <taxon>Aspergillaceae</taxon>
        <taxon>Aspergillus</taxon>
    </lineage>
</organism>
<feature type="compositionally biased region" description="Polar residues" evidence="4">
    <location>
        <begin position="177"/>
        <end position="186"/>
    </location>
</feature>
<dbReference type="Proteomes" id="UP000286921">
    <property type="component" value="Unassembled WGS sequence"/>
</dbReference>
<feature type="chain" id="PRO_5018965304" evidence="5">
    <location>
        <begin position="18"/>
        <end position="1619"/>
    </location>
</feature>
<feature type="signal peptide" evidence="5">
    <location>
        <begin position="1"/>
        <end position="17"/>
    </location>
</feature>
<gene>
    <name evidence="7" type="ORF">AAWM_09380</name>
</gene>
<dbReference type="InterPro" id="IPR015943">
    <property type="entry name" value="WD40/YVTN_repeat-like_dom_sf"/>
</dbReference>
<dbReference type="PANTHER" id="PTHR44019">
    <property type="entry name" value="WD REPEAT-CONTAINING PROTEIN 55"/>
    <property type="match status" value="1"/>
</dbReference>
<feature type="compositionally biased region" description="Low complexity" evidence="4">
    <location>
        <begin position="187"/>
        <end position="200"/>
    </location>
</feature>
<keyword evidence="5" id="KW-0732">Signal</keyword>
<dbReference type="InterPro" id="IPR056884">
    <property type="entry name" value="NPHP3-like_N"/>
</dbReference>
<keyword evidence="2" id="KW-0677">Repeat</keyword>
<dbReference type="SUPFAM" id="SSF52540">
    <property type="entry name" value="P-loop containing nucleoside triphosphate hydrolases"/>
    <property type="match status" value="1"/>
</dbReference>
<dbReference type="EMBL" id="BDHI01000028">
    <property type="protein sequence ID" value="GCB26495.1"/>
    <property type="molecule type" value="Genomic_DNA"/>
</dbReference>
<dbReference type="STRING" id="105351.A0A401L4R9"/>